<evidence type="ECO:0000313" key="1">
    <source>
        <dbReference type="EMBL" id="KAF7818518.1"/>
    </source>
</evidence>
<comment type="caution">
    <text evidence="1">The sequence shown here is derived from an EMBL/GenBank/DDBJ whole genome shotgun (WGS) entry which is preliminary data.</text>
</comment>
<keyword evidence="2" id="KW-1185">Reference proteome</keyword>
<evidence type="ECO:0000313" key="2">
    <source>
        <dbReference type="Proteomes" id="UP000634136"/>
    </source>
</evidence>
<protein>
    <submittedName>
        <fullName evidence="1">Uncharacterized protein</fullName>
    </submittedName>
</protein>
<gene>
    <name evidence="1" type="ORF">G2W53_023973</name>
</gene>
<accession>A0A834TAF0</accession>
<sequence>MTMSYKTRYLILQFVIEQVYISHYRDLTIPRSRINFFGTPLLRLYLKSHIQAWDLKGRCRKREIYSRRWKERTKTYVVPGALDLYKMEPLLLLLLLGVVALEANESKIEWNQCLPIGYYQCYETGPNLTGRISY</sequence>
<name>A0A834TAF0_9FABA</name>
<proteinExistence type="predicted"/>
<dbReference type="AlphaFoldDB" id="A0A834TAF0"/>
<dbReference type="Proteomes" id="UP000634136">
    <property type="component" value="Unassembled WGS sequence"/>
</dbReference>
<organism evidence="1 2">
    <name type="scientific">Senna tora</name>
    <dbReference type="NCBI Taxonomy" id="362788"/>
    <lineage>
        <taxon>Eukaryota</taxon>
        <taxon>Viridiplantae</taxon>
        <taxon>Streptophyta</taxon>
        <taxon>Embryophyta</taxon>
        <taxon>Tracheophyta</taxon>
        <taxon>Spermatophyta</taxon>
        <taxon>Magnoliopsida</taxon>
        <taxon>eudicotyledons</taxon>
        <taxon>Gunneridae</taxon>
        <taxon>Pentapetalae</taxon>
        <taxon>rosids</taxon>
        <taxon>fabids</taxon>
        <taxon>Fabales</taxon>
        <taxon>Fabaceae</taxon>
        <taxon>Caesalpinioideae</taxon>
        <taxon>Cassia clade</taxon>
        <taxon>Senna</taxon>
    </lineage>
</organism>
<dbReference type="EMBL" id="JAAIUW010000008">
    <property type="protein sequence ID" value="KAF7818518.1"/>
    <property type="molecule type" value="Genomic_DNA"/>
</dbReference>
<reference evidence="1" key="1">
    <citation type="submission" date="2020-09" db="EMBL/GenBank/DDBJ databases">
        <title>Genome-Enabled Discovery of Anthraquinone Biosynthesis in Senna tora.</title>
        <authorList>
            <person name="Kang S.-H."/>
            <person name="Pandey R.P."/>
            <person name="Lee C.-M."/>
            <person name="Sim J.-S."/>
            <person name="Jeong J.-T."/>
            <person name="Choi B.-S."/>
            <person name="Jung M."/>
            <person name="Ginzburg D."/>
            <person name="Zhao K."/>
            <person name="Won S.Y."/>
            <person name="Oh T.-J."/>
            <person name="Yu Y."/>
            <person name="Kim N.-H."/>
            <person name="Lee O.R."/>
            <person name="Lee T.-H."/>
            <person name="Bashyal P."/>
            <person name="Kim T.-S."/>
            <person name="Lee W.-H."/>
            <person name="Kawkins C."/>
            <person name="Kim C.-K."/>
            <person name="Kim J.S."/>
            <person name="Ahn B.O."/>
            <person name="Rhee S.Y."/>
            <person name="Sohng J.K."/>
        </authorList>
    </citation>
    <scope>NUCLEOTIDE SEQUENCE</scope>
    <source>
        <tissue evidence="1">Leaf</tissue>
    </source>
</reference>